<dbReference type="CDD" id="cd04301">
    <property type="entry name" value="NAT_SF"/>
    <property type="match status" value="1"/>
</dbReference>
<dbReference type="PROSITE" id="PS51186">
    <property type="entry name" value="GNAT"/>
    <property type="match status" value="1"/>
</dbReference>
<dbReference type="Pfam" id="PF13302">
    <property type="entry name" value="Acetyltransf_3"/>
    <property type="match status" value="1"/>
</dbReference>
<protein>
    <submittedName>
        <fullName evidence="2">GNAT family N-acetyltransferase</fullName>
    </submittedName>
</protein>
<dbReference type="SUPFAM" id="SSF55729">
    <property type="entry name" value="Acyl-CoA N-acyltransferases (Nat)"/>
    <property type="match status" value="1"/>
</dbReference>
<dbReference type="Proteomes" id="UP001595823">
    <property type="component" value="Unassembled WGS sequence"/>
</dbReference>
<name>A0ABV8TUI7_9ACTN</name>
<dbReference type="PANTHER" id="PTHR39173:SF1">
    <property type="entry name" value="ACETYLTRANSFERASE"/>
    <property type="match status" value="1"/>
</dbReference>
<evidence type="ECO:0000259" key="1">
    <source>
        <dbReference type="PROSITE" id="PS51186"/>
    </source>
</evidence>
<sequence length="178" mass="19832">MPELIVPSPAVKDSFWTAVEEYAAAGMGESPSTFSAIEIVWLYRELGAGDRLFEQHLARMEAEAAGDRPLRTYWWVEDGEFIGRLTLRLGLPMGERLKGGDVGYDVRPSRRGEGHATAMLSTCLVLARREGLEELYVNCEPSNKASRSVIRRNGGETVKLPHPRGRTEDGYLCHRIGL</sequence>
<organism evidence="2 3">
    <name type="scientific">Salininema proteolyticum</name>
    <dbReference type="NCBI Taxonomy" id="1607685"/>
    <lineage>
        <taxon>Bacteria</taxon>
        <taxon>Bacillati</taxon>
        <taxon>Actinomycetota</taxon>
        <taxon>Actinomycetes</taxon>
        <taxon>Glycomycetales</taxon>
        <taxon>Glycomycetaceae</taxon>
        <taxon>Salininema</taxon>
    </lineage>
</organism>
<dbReference type="InterPro" id="IPR000182">
    <property type="entry name" value="GNAT_dom"/>
</dbReference>
<evidence type="ECO:0000313" key="2">
    <source>
        <dbReference type="EMBL" id="MFC4334267.1"/>
    </source>
</evidence>
<dbReference type="PANTHER" id="PTHR39173">
    <property type="entry name" value="ACETYLTRANSFERASE"/>
    <property type="match status" value="1"/>
</dbReference>
<keyword evidence="3" id="KW-1185">Reference proteome</keyword>
<evidence type="ECO:0000313" key="3">
    <source>
        <dbReference type="Proteomes" id="UP001595823"/>
    </source>
</evidence>
<reference evidence="3" key="1">
    <citation type="journal article" date="2019" name="Int. J. Syst. Evol. Microbiol.">
        <title>The Global Catalogue of Microorganisms (GCM) 10K type strain sequencing project: providing services to taxonomists for standard genome sequencing and annotation.</title>
        <authorList>
            <consortium name="The Broad Institute Genomics Platform"/>
            <consortium name="The Broad Institute Genome Sequencing Center for Infectious Disease"/>
            <person name="Wu L."/>
            <person name="Ma J."/>
        </authorList>
    </citation>
    <scope>NUCLEOTIDE SEQUENCE [LARGE SCALE GENOMIC DNA]</scope>
    <source>
        <strain evidence="3">IBRC-M 10908</strain>
    </source>
</reference>
<dbReference type="EMBL" id="JBHSDK010000003">
    <property type="protein sequence ID" value="MFC4334267.1"/>
    <property type="molecule type" value="Genomic_DNA"/>
</dbReference>
<dbReference type="Gene3D" id="3.40.630.30">
    <property type="match status" value="1"/>
</dbReference>
<dbReference type="InterPro" id="IPR016181">
    <property type="entry name" value="Acyl_CoA_acyltransferase"/>
</dbReference>
<comment type="caution">
    <text evidence="2">The sequence shown here is derived from an EMBL/GenBank/DDBJ whole genome shotgun (WGS) entry which is preliminary data.</text>
</comment>
<dbReference type="RefSeq" id="WP_380618001.1">
    <property type="nucleotide sequence ID" value="NZ_JBHSDK010000003.1"/>
</dbReference>
<accession>A0ABV8TUI7</accession>
<feature type="domain" description="N-acetyltransferase" evidence="1">
    <location>
        <begin position="32"/>
        <end position="177"/>
    </location>
</feature>
<proteinExistence type="predicted"/>
<gene>
    <name evidence="2" type="ORF">ACFPET_03545</name>
</gene>